<organism evidence="2 3">
    <name type="scientific">Lasiosphaeria ovina</name>
    <dbReference type="NCBI Taxonomy" id="92902"/>
    <lineage>
        <taxon>Eukaryota</taxon>
        <taxon>Fungi</taxon>
        <taxon>Dikarya</taxon>
        <taxon>Ascomycota</taxon>
        <taxon>Pezizomycotina</taxon>
        <taxon>Sordariomycetes</taxon>
        <taxon>Sordariomycetidae</taxon>
        <taxon>Sordariales</taxon>
        <taxon>Lasiosphaeriaceae</taxon>
        <taxon>Lasiosphaeria</taxon>
    </lineage>
</organism>
<evidence type="ECO:0000256" key="1">
    <source>
        <dbReference type="SAM" id="MobiDB-lite"/>
    </source>
</evidence>
<reference evidence="2" key="2">
    <citation type="submission" date="2023-06" db="EMBL/GenBank/DDBJ databases">
        <authorList>
            <consortium name="Lawrence Berkeley National Laboratory"/>
            <person name="Haridas S."/>
            <person name="Hensen N."/>
            <person name="Bonometti L."/>
            <person name="Westerberg I."/>
            <person name="Brannstrom I.O."/>
            <person name="Guillou S."/>
            <person name="Cros-Aarteil S."/>
            <person name="Calhoun S."/>
            <person name="Kuo A."/>
            <person name="Mondo S."/>
            <person name="Pangilinan J."/>
            <person name="Riley R."/>
            <person name="Labutti K."/>
            <person name="Andreopoulos B."/>
            <person name="Lipzen A."/>
            <person name="Chen C."/>
            <person name="Yanf M."/>
            <person name="Daum C."/>
            <person name="Ng V."/>
            <person name="Clum A."/>
            <person name="Steindorff A."/>
            <person name="Ohm R."/>
            <person name="Martin F."/>
            <person name="Silar P."/>
            <person name="Natvig D."/>
            <person name="Lalanne C."/>
            <person name="Gautier V."/>
            <person name="Ament-Velasquez S.L."/>
            <person name="Kruys A."/>
            <person name="Hutchinson M.I."/>
            <person name="Powell A.J."/>
            <person name="Barry K."/>
            <person name="Miller A.N."/>
            <person name="Grigoriev I.V."/>
            <person name="Debuchy R."/>
            <person name="Gladieux P."/>
            <person name="Thoren M.H."/>
            <person name="Johannesson H."/>
        </authorList>
    </citation>
    <scope>NUCLEOTIDE SEQUENCE</scope>
    <source>
        <strain evidence="2">CBS 958.72</strain>
    </source>
</reference>
<evidence type="ECO:0000313" key="3">
    <source>
        <dbReference type="Proteomes" id="UP001287356"/>
    </source>
</evidence>
<name>A0AAE0NIN5_9PEZI</name>
<evidence type="ECO:0000313" key="2">
    <source>
        <dbReference type="EMBL" id="KAK3382231.1"/>
    </source>
</evidence>
<reference evidence="2" key="1">
    <citation type="journal article" date="2023" name="Mol. Phylogenet. Evol.">
        <title>Genome-scale phylogeny and comparative genomics of the fungal order Sordariales.</title>
        <authorList>
            <person name="Hensen N."/>
            <person name="Bonometti L."/>
            <person name="Westerberg I."/>
            <person name="Brannstrom I.O."/>
            <person name="Guillou S."/>
            <person name="Cros-Aarteil S."/>
            <person name="Calhoun S."/>
            <person name="Haridas S."/>
            <person name="Kuo A."/>
            <person name="Mondo S."/>
            <person name="Pangilinan J."/>
            <person name="Riley R."/>
            <person name="LaButti K."/>
            <person name="Andreopoulos B."/>
            <person name="Lipzen A."/>
            <person name="Chen C."/>
            <person name="Yan M."/>
            <person name="Daum C."/>
            <person name="Ng V."/>
            <person name="Clum A."/>
            <person name="Steindorff A."/>
            <person name="Ohm R.A."/>
            <person name="Martin F."/>
            <person name="Silar P."/>
            <person name="Natvig D.O."/>
            <person name="Lalanne C."/>
            <person name="Gautier V."/>
            <person name="Ament-Velasquez S.L."/>
            <person name="Kruys A."/>
            <person name="Hutchinson M.I."/>
            <person name="Powell A.J."/>
            <person name="Barry K."/>
            <person name="Miller A.N."/>
            <person name="Grigoriev I.V."/>
            <person name="Debuchy R."/>
            <person name="Gladieux P."/>
            <person name="Hiltunen Thoren M."/>
            <person name="Johannesson H."/>
        </authorList>
    </citation>
    <scope>NUCLEOTIDE SEQUENCE</scope>
    <source>
        <strain evidence="2">CBS 958.72</strain>
    </source>
</reference>
<dbReference type="AlphaFoldDB" id="A0AAE0NIN5"/>
<proteinExistence type="predicted"/>
<comment type="caution">
    <text evidence="2">The sequence shown here is derived from an EMBL/GenBank/DDBJ whole genome shotgun (WGS) entry which is preliminary data.</text>
</comment>
<feature type="compositionally biased region" description="Basic and acidic residues" evidence="1">
    <location>
        <begin position="1"/>
        <end position="16"/>
    </location>
</feature>
<sequence>MFPRHSGVDGERKHGDGQTGPAGEDIRAGLGVAGTGNRAILILVPGSAAAKPCCTSGGTCVVMANDWPARRSRFPRLSGGRRQCFLGACSGPTAVVPANSGVGLWCRAAEGPQGLHNEQIPCMGPSWRANRESRPARNVLPRTQSSGRPNLGRRGAFNASERQSTDHVRREGLRPTWNLGLKVTSHKRIDLFDRTKSLLDRVVDPRAVPGDVCPCSPYVFCHVLVSRSGFAWLSNCRCCPASS</sequence>
<dbReference type="Proteomes" id="UP001287356">
    <property type="component" value="Unassembled WGS sequence"/>
</dbReference>
<gene>
    <name evidence="2" type="ORF">B0T24DRAFT_3828</name>
</gene>
<dbReference type="EMBL" id="JAULSN010000001">
    <property type="protein sequence ID" value="KAK3382231.1"/>
    <property type="molecule type" value="Genomic_DNA"/>
</dbReference>
<protein>
    <submittedName>
        <fullName evidence="2">Uncharacterized protein</fullName>
    </submittedName>
</protein>
<keyword evidence="3" id="KW-1185">Reference proteome</keyword>
<accession>A0AAE0NIN5</accession>
<feature type="region of interest" description="Disordered" evidence="1">
    <location>
        <begin position="131"/>
        <end position="169"/>
    </location>
</feature>
<feature type="region of interest" description="Disordered" evidence="1">
    <location>
        <begin position="1"/>
        <end position="28"/>
    </location>
</feature>